<organism evidence="1 2">
    <name type="scientific">Pan troglodytes</name>
    <name type="common">Chimpanzee</name>
    <dbReference type="NCBI Taxonomy" id="9598"/>
    <lineage>
        <taxon>Eukaryota</taxon>
        <taxon>Metazoa</taxon>
        <taxon>Chordata</taxon>
        <taxon>Craniata</taxon>
        <taxon>Vertebrata</taxon>
        <taxon>Euteleostomi</taxon>
        <taxon>Mammalia</taxon>
        <taxon>Eutheria</taxon>
        <taxon>Euarchontoglires</taxon>
        <taxon>Primates</taxon>
        <taxon>Haplorrhini</taxon>
        <taxon>Catarrhini</taxon>
        <taxon>Hominidae</taxon>
        <taxon>Pan</taxon>
    </lineage>
</organism>
<dbReference type="GO" id="GO:0060271">
    <property type="term" value="P:cilium assembly"/>
    <property type="evidence" value="ECO:0007669"/>
    <property type="project" value="InterPro"/>
</dbReference>
<proteinExistence type="predicted"/>
<dbReference type="Proteomes" id="UP000236370">
    <property type="component" value="Unassembled WGS sequence"/>
</dbReference>
<reference evidence="1 2" key="1">
    <citation type="submission" date="2017-12" db="EMBL/GenBank/DDBJ databases">
        <title>High-resolution comparative analysis of great ape genomes.</title>
        <authorList>
            <person name="Pollen A."/>
            <person name="Hastie A."/>
            <person name="Hormozdiari F."/>
            <person name="Dougherty M."/>
            <person name="Liu R."/>
            <person name="Chaisson M."/>
            <person name="Hoppe E."/>
            <person name="Hill C."/>
            <person name="Pang A."/>
            <person name="Hillier L."/>
            <person name="Baker C."/>
            <person name="Armstrong J."/>
            <person name="Shendure J."/>
            <person name="Paten B."/>
            <person name="Wilson R."/>
            <person name="Chao H."/>
            <person name="Schneider V."/>
            <person name="Ventura M."/>
            <person name="Kronenberg Z."/>
            <person name="Murali S."/>
            <person name="Gordon D."/>
            <person name="Cantsilieris S."/>
            <person name="Munson K."/>
            <person name="Nelson B."/>
            <person name="Raja A."/>
            <person name="Underwood J."/>
            <person name="Diekhans M."/>
            <person name="Fiddes I."/>
            <person name="Haussler D."/>
            <person name="Eichler E."/>
        </authorList>
    </citation>
    <scope>NUCLEOTIDE SEQUENCE [LARGE SCALE GENOMIC DNA]</scope>
    <source>
        <strain evidence="1">Yerkes chimp pedigree #C0471</strain>
    </source>
</reference>
<protein>
    <submittedName>
        <fullName evidence="1">ARMC9 isoform 12</fullName>
    </submittedName>
</protein>
<evidence type="ECO:0000313" key="2">
    <source>
        <dbReference type="Proteomes" id="UP000236370"/>
    </source>
</evidence>
<feature type="non-terminal residue" evidence="1">
    <location>
        <position position="1"/>
    </location>
</feature>
<dbReference type="InterPro" id="IPR040369">
    <property type="entry name" value="ARMC9"/>
</dbReference>
<dbReference type="PANTHER" id="PTHR14881">
    <property type="entry name" value="LISH DOMAIN-CONTAINING PROTEIN ARMC9"/>
    <property type="match status" value="1"/>
</dbReference>
<comment type="caution">
    <text evidence="1">The sequence shown here is derived from an EMBL/GenBank/DDBJ whole genome shotgun (WGS) entry which is preliminary data.</text>
</comment>
<evidence type="ECO:0000313" key="1">
    <source>
        <dbReference type="EMBL" id="PNI70406.1"/>
    </source>
</evidence>
<accession>A0A2J8NF56</accession>
<name>A0A2J8NF56_PANTR</name>
<gene>
    <name evidence="1" type="ORF">CK820_G0010875</name>
</gene>
<dbReference type="EMBL" id="NBAG03000230">
    <property type="protein sequence ID" value="PNI70406.1"/>
    <property type="molecule type" value="Genomic_DNA"/>
</dbReference>
<dbReference type="AlphaFoldDB" id="A0A2J8NF56"/>
<dbReference type="GO" id="GO:0036064">
    <property type="term" value="C:ciliary basal body"/>
    <property type="evidence" value="ECO:0007669"/>
    <property type="project" value="InterPro"/>
</dbReference>
<dbReference type="PANTHER" id="PTHR14881:SF4">
    <property type="entry name" value="LISH DOMAIN-CONTAINING PROTEIN ARMC9"/>
    <property type="match status" value="1"/>
</dbReference>
<sequence length="73" mass="8151">ELVDSLEATVSGKMITPEYLQSVCVRLFSNQMRQSLAHSVDFTRPGTVRLCAQGRVPVVYPPKFKKNVTLKIA</sequence>